<dbReference type="Gene3D" id="2.30.29.30">
    <property type="entry name" value="Pleckstrin-homology domain (PH domain)/Phosphotyrosine-binding domain (PTB)"/>
    <property type="match status" value="1"/>
</dbReference>
<feature type="region of interest" description="Disordered" evidence="1">
    <location>
        <begin position="384"/>
        <end position="407"/>
    </location>
</feature>
<protein>
    <recommendedName>
        <fullName evidence="2">PH domain-containing protein</fullName>
    </recommendedName>
</protein>
<dbReference type="SUPFAM" id="SSF50729">
    <property type="entry name" value="PH domain-like"/>
    <property type="match status" value="1"/>
</dbReference>
<keyword evidence="4" id="KW-1185">Reference proteome</keyword>
<feature type="region of interest" description="Disordered" evidence="1">
    <location>
        <begin position="326"/>
        <end position="358"/>
    </location>
</feature>
<gene>
    <name evidence="3" type="ORF">BOX15_Mlig030721g1</name>
</gene>
<feature type="compositionally biased region" description="Low complexity" evidence="1">
    <location>
        <begin position="326"/>
        <end position="338"/>
    </location>
</feature>
<name>A0A267GFN6_9PLAT</name>
<comment type="caution">
    <text evidence="3">The sequence shown here is derived from an EMBL/GenBank/DDBJ whole genome shotgun (WGS) entry which is preliminary data.</text>
</comment>
<dbReference type="AlphaFoldDB" id="A0A267GFN6"/>
<evidence type="ECO:0000313" key="4">
    <source>
        <dbReference type="Proteomes" id="UP000215902"/>
    </source>
</evidence>
<feature type="non-terminal residue" evidence="3">
    <location>
        <position position="1"/>
    </location>
</feature>
<dbReference type="InterPro" id="IPR011993">
    <property type="entry name" value="PH-like_dom_sf"/>
</dbReference>
<feature type="domain" description="PH" evidence="2">
    <location>
        <begin position="206"/>
        <end position="307"/>
    </location>
</feature>
<proteinExistence type="predicted"/>
<dbReference type="Proteomes" id="UP000215902">
    <property type="component" value="Unassembled WGS sequence"/>
</dbReference>
<dbReference type="EMBL" id="NIVC01000358">
    <property type="protein sequence ID" value="PAA84860.1"/>
    <property type="molecule type" value="Genomic_DNA"/>
</dbReference>
<sequence>CVNKLNSSVERRGQYLDSMQAADDRRLCDPSYGSDGCVLRELLPDVLQFLSQDLEQEQLTDACSEKRRALLQQLSLFRIAQCGGPSQAVKTRRSQPPPPVPPHQQQQQSSATGFGGFLTDAMFNRRSQLIGNSRGGKDLKNRKSLPPQAFSNFGFTFDKHEAEAPLNESDYETPISMDLNGQILLPGRRSAGGAAAPGVSSVASAPSICGALHHRHEDTCRWQSYPLCQLMPAGSRLLLYKSSRATGSPSLTLLLAGYTAIYVERESLANHVIKLTHPSLPTHALSADSEDEARAWVAKINLLQQQQQLQNLQEMFFPGFNQEPDSGFSGPVSSSSTDSCDHQQQRKPKLTKSTTFSGLGQHHADDGAILSAEAAAAASAAAHSRQHSGGFMRRLRSSFGAGSSNRRNQREAAAAAAAAEADAALGTDDCLVESDAEVRLGGQGRWLRCRARLRRGGRLCLPGVAAEPILLDDRTSLQPLNGGDSGVSSGPTEVVVAGQVVRRRQKRNGVDGQACGIRVVRQTPPGSAAGATSTIVAELKGLDKLALGEWIKHMALATGMAPQYEPMQTELLDLHSARALVDSRRRASMPERQLNCLTDLVSAAAASGRAPRPLPPLPDNSITSGYGLGGNTAESGCAVQPAAPYCLYDMDCHEQMSSNCG</sequence>
<dbReference type="OrthoDB" id="6256281at2759"/>
<feature type="region of interest" description="Disordered" evidence="1">
    <location>
        <begin position="86"/>
        <end position="115"/>
    </location>
</feature>
<reference evidence="3 4" key="1">
    <citation type="submission" date="2017-06" db="EMBL/GenBank/DDBJ databases">
        <title>A platform for efficient transgenesis in Macrostomum lignano, a flatworm model organism for stem cell research.</title>
        <authorList>
            <person name="Berezikov E."/>
        </authorList>
    </citation>
    <scope>NUCLEOTIDE SEQUENCE [LARGE SCALE GENOMIC DNA]</scope>
    <source>
        <strain evidence="3">DV1</strain>
        <tissue evidence="3">Whole organism</tissue>
    </source>
</reference>
<dbReference type="InterPro" id="IPR001849">
    <property type="entry name" value="PH_domain"/>
</dbReference>
<accession>A0A267GFN6</accession>
<dbReference type="SMART" id="SM00233">
    <property type="entry name" value="PH"/>
    <property type="match status" value="1"/>
</dbReference>
<evidence type="ECO:0000259" key="2">
    <source>
        <dbReference type="SMART" id="SM00233"/>
    </source>
</evidence>
<organism evidence="3 4">
    <name type="scientific">Macrostomum lignano</name>
    <dbReference type="NCBI Taxonomy" id="282301"/>
    <lineage>
        <taxon>Eukaryota</taxon>
        <taxon>Metazoa</taxon>
        <taxon>Spiralia</taxon>
        <taxon>Lophotrochozoa</taxon>
        <taxon>Platyhelminthes</taxon>
        <taxon>Rhabditophora</taxon>
        <taxon>Macrostomorpha</taxon>
        <taxon>Macrostomida</taxon>
        <taxon>Macrostomidae</taxon>
        <taxon>Macrostomum</taxon>
    </lineage>
</organism>
<dbReference type="CDD" id="cd00821">
    <property type="entry name" value="PH"/>
    <property type="match status" value="1"/>
</dbReference>
<evidence type="ECO:0000256" key="1">
    <source>
        <dbReference type="SAM" id="MobiDB-lite"/>
    </source>
</evidence>
<evidence type="ECO:0000313" key="3">
    <source>
        <dbReference type="EMBL" id="PAA84860.1"/>
    </source>
</evidence>